<dbReference type="Proteomes" id="UP000886124">
    <property type="component" value="Unassembled WGS sequence"/>
</dbReference>
<sequence>MLIYVIIFLLLILLIWGILIYVRKSLWDTVHRNLLDLEDAYGGHVLRRSFLNRPYYHGQIKGVNITINFSSEKREERVTYIDVSLTIKTKINLTLSTCEWLQAHGSESQREFEEVQNSSGKTFLFKISNPKWLANPKHKAVFDRLIDEMEDLAYLFVGKTGLICEWQTKEVANHTRFEHLDPRIKLLLDFGEQLKNGKK</sequence>
<organism evidence="2">
    <name type="scientific">Caldithrix abyssi</name>
    <dbReference type="NCBI Taxonomy" id="187145"/>
    <lineage>
        <taxon>Bacteria</taxon>
        <taxon>Pseudomonadati</taxon>
        <taxon>Calditrichota</taxon>
        <taxon>Calditrichia</taxon>
        <taxon>Calditrichales</taxon>
        <taxon>Calditrichaceae</taxon>
        <taxon>Caldithrix</taxon>
    </lineage>
</organism>
<reference evidence="2" key="1">
    <citation type="journal article" date="2020" name="mSystems">
        <title>Genome- and Community-Level Interaction Insights into Carbon Utilization and Element Cycling Functions of Hydrothermarchaeota in Hydrothermal Sediment.</title>
        <authorList>
            <person name="Zhou Z."/>
            <person name="Liu Y."/>
            <person name="Xu W."/>
            <person name="Pan J."/>
            <person name="Luo Z.H."/>
            <person name="Li M."/>
        </authorList>
    </citation>
    <scope>NUCLEOTIDE SEQUENCE [LARGE SCALE GENOMIC DNA]</scope>
    <source>
        <strain evidence="2">HyVt-527</strain>
    </source>
</reference>
<gene>
    <name evidence="2" type="ORF">ENJ89_11825</name>
</gene>
<dbReference type="EMBL" id="DROD01000746">
    <property type="protein sequence ID" value="HHJ53876.1"/>
    <property type="molecule type" value="Genomic_DNA"/>
</dbReference>
<comment type="caution">
    <text evidence="2">The sequence shown here is derived from an EMBL/GenBank/DDBJ whole genome shotgun (WGS) entry which is preliminary data.</text>
</comment>
<accession>A0A7V5PRF7</accession>
<name>A0A7V5PRF7_CALAY</name>
<evidence type="ECO:0000256" key="1">
    <source>
        <dbReference type="SAM" id="Phobius"/>
    </source>
</evidence>
<dbReference type="AlphaFoldDB" id="A0A7V5PRF7"/>
<evidence type="ECO:0000313" key="2">
    <source>
        <dbReference type="EMBL" id="HHJ53876.1"/>
    </source>
</evidence>
<keyword evidence="1" id="KW-1133">Transmembrane helix</keyword>
<protein>
    <submittedName>
        <fullName evidence="2">Uncharacterized protein</fullName>
    </submittedName>
</protein>
<proteinExistence type="predicted"/>
<keyword evidence="1" id="KW-0472">Membrane</keyword>
<feature type="transmembrane region" description="Helical" evidence="1">
    <location>
        <begin position="6"/>
        <end position="22"/>
    </location>
</feature>
<keyword evidence="1" id="KW-0812">Transmembrane</keyword>